<evidence type="ECO:0000259" key="1">
    <source>
        <dbReference type="Pfam" id="PF18545"/>
    </source>
</evidence>
<dbReference type="Proteomes" id="UP000196084">
    <property type="component" value="Unassembled WGS sequence"/>
</dbReference>
<dbReference type="InterPro" id="IPR040624">
    <property type="entry name" value="HalOD1"/>
</dbReference>
<evidence type="ECO:0000313" key="2">
    <source>
        <dbReference type="EMBL" id="OVE84188.1"/>
    </source>
</evidence>
<dbReference type="EMBL" id="MWPH01000002">
    <property type="protein sequence ID" value="OVE84188.1"/>
    <property type="molecule type" value="Genomic_DNA"/>
</dbReference>
<keyword evidence="3" id="KW-1185">Reference proteome</keyword>
<organism evidence="2 3">
    <name type="scientific">Natronolimnobius baerhuensis</name>
    <dbReference type="NCBI Taxonomy" id="253108"/>
    <lineage>
        <taxon>Archaea</taxon>
        <taxon>Methanobacteriati</taxon>
        <taxon>Methanobacteriota</taxon>
        <taxon>Stenosarchaea group</taxon>
        <taxon>Halobacteria</taxon>
        <taxon>Halobacteriales</taxon>
        <taxon>Natrialbaceae</taxon>
        <taxon>Natronolimnobius</taxon>
    </lineage>
</organism>
<dbReference type="OrthoDB" id="198810at2157"/>
<sequence length="109" mass="11813">MNNNTTRAESVAAADAFFETDPESVIRTEFDTDESDAVVVTVVTTVATIVDEAVDAMPPLFNSIDTEAMTELMAHGRHRPHPTLVSFSYHGCYVTVSSRGEIIVVAPPE</sequence>
<name>A0A202E7S4_9EURY</name>
<gene>
    <name evidence="2" type="ORF">B2G88_07130</name>
</gene>
<comment type="caution">
    <text evidence="2">The sequence shown here is derived from an EMBL/GenBank/DDBJ whole genome shotgun (WGS) entry which is preliminary data.</text>
</comment>
<feature type="domain" description="Halobacterial output" evidence="1">
    <location>
        <begin position="35"/>
        <end position="104"/>
    </location>
</feature>
<proteinExistence type="predicted"/>
<accession>A0A202E7S4</accession>
<dbReference type="AlphaFoldDB" id="A0A202E7S4"/>
<protein>
    <recommendedName>
        <fullName evidence="1">Halobacterial output domain-containing protein</fullName>
    </recommendedName>
</protein>
<dbReference type="RefSeq" id="WP_140408824.1">
    <property type="nucleotide sequence ID" value="NZ_MWPH01000002.1"/>
</dbReference>
<dbReference type="Pfam" id="PF18545">
    <property type="entry name" value="HalOD1"/>
    <property type="match status" value="1"/>
</dbReference>
<reference evidence="2 3" key="1">
    <citation type="submission" date="2017-02" db="EMBL/GenBank/DDBJ databases">
        <title>Natronthermophilus aegyptiacus gen. nov.,sp. nov., an aerobic, extremely halophilic alkalithermophilic archaeon isolated from the athalassohaline Wadi An Natrun, Egypt.</title>
        <authorList>
            <person name="Zhao B."/>
        </authorList>
    </citation>
    <scope>NUCLEOTIDE SEQUENCE [LARGE SCALE GENOMIC DNA]</scope>
    <source>
        <strain evidence="2 3">CGMCC 1.3597</strain>
    </source>
</reference>
<evidence type="ECO:0000313" key="3">
    <source>
        <dbReference type="Proteomes" id="UP000196084"/>
    </source>
</evidence>